<evidence type="ECO:0000256" key="8">
    <source>
        <dbReference type="ARBA" id="ARBA00022729"/>
    </source>
</evidence>
<organism evidence="17 18">
    <name type="scientific">Candida verbasci</name>
    <dbReference type="NCBI Taxonomy" id="1227364"/>
    <lineage>
        <taxon>Eukaryota</taxon>
        <taxon>Fungi</taxon>
        <taxon>Dikarya</taxon>
        <taxon>Ascomycota</taxon>
        <taxon>Saccharomycotina</taxon>
        <taxon>Pichiomycetes</taxon>
        <taxon>Debaryomycetaceae</taxon>
        <taxon>Candida/Lodderomyces clade</taxon>
        <taxon>Candida</taxon>
    </lineage>
</organism>
<evidence type="ECO:0000313" key="17">
    <source>
        <dbReference type="EMBL" id="CAI5760213.1"/>
    </source>
</evidence>
<feature type="compositionally biased region" description="Low complexity" evidence="15">
    <location>
        <begin position="496"/>
        <end position="533"/>
    </location>
</feature>
<feature type="compositionally biased region" description="Basic and acidic residues" evidence="15">
    <location>
        <begin position="657"/>
        <end position="667"/>
    </location>
</feature>
<keyword evidence="8 14" id="KW-0732">Signal</keyword>
<evidence type="ECO:0000256" key="15">
    <source>
        <dbReference type="SAM" id="MobiDB-lite"/>
    </source>
</evidence>
<evidence type="ECO:0000256" key="4">
    <source>
        <dbReference type="ARBA" id="ARBA00022645"/>
    </source>
</evidence>
<keyword evidence="5 14" id="KW-0645">Protease</keyword>
<feature type="signal peptide" evidence="14">
    <location>
        <begin position="1"/>
        <end position="16"/>
    </location>
</feature>
<evidence type="ECO:0000256" key="12">
    <source>
        <dbReference type="ARBA" id="ARBA00023136"/>
    </source>
</evidence>
<dbReference type="GO" id="GO:0004185">
    <property type="term" value="F:serine-type carboxypeptidase activity"/>
    <property type="evidence" value="ECO:0007669"/>
    <property type="project" value="UniProtKB-UniRule"/>
</dbReference>
<keyword evidence="11" id="KW-0333">Golgi apparatus</keyword>
<dbReference type="GO" id="GO:0006915">
    <property type="term" value="P:apoptotic process"/>
    <property type="evidence" value="ECO:0007669"/>
    <property type="project" value="UniProtKB-KW"/>
</dbReference>
<dbReference type="InterPro" id="IPR033124">
    <property type="entry name" value="Ser_caboxypep_his_AS"/>
</dbReference>
<accession>A0A9W4U2F9</accession>
<feature type="compositionally biased region" description="Basic residues" evidence="15">
    <location>
        <begin position="569"/>
        <end position="582"/>
    </location>
</feature>
<feature type="region of interest" description="Disordered" evidence="15">
    <location>
        <begin position="648"/>
        <end position="667"/>
    </location>
</feature>
<comment type="catalytic activity">
    <reaction evidence="1">
        <text>Preferential release of a C-terminal arginine or lysine residue.</text>
        <dbReference type="EC" id="3.4.16.6"/>
    </reaction>
</comment>
<dbReference type="SUPFAM" id="SSF53474">
    <property type="entry name" value="alpha/beta-Hydrolases"/>
    <property type="match status" value="1"/>
</dbReference>
<comment type="caution">
    <text evidence="17">The sequence shown here is derived from an EMBL/GenBank/DDBJ whole genome shotgun (WGS) entry which is preliminary data.</text>
</comment>
<feature type="region of interest" description="Disordered" evidence="15">
    <location>
        <begin position="566"/>
        <end position="625"/>
    </location>
</feature>
<dbReference type="InterPro" id="IPR018202">
    <property type="entry name" value="Ser_caboxypep_ser_AS"/>
</dbReference>
<dbReference type="PRINTS" id="PR00724">
    <property type="entry name" value="CRBOXYPTASEC"/>
</dbReference>
<dbReference type="AlphaFoldDB" id="A0A9W4U2F9"/>
<keyword evidence="10 16" id="KW-1133">Transmembrane helix</keyword>
<dbReference type="Gene3D" id="3.40.50.1820">
    <property type="entry name" value="alpha/beta hydrolase"/>
    <property type="match status" value="1"/>
</dbReference>
<feature type="chain" id="PRO_5041016786" description="Carboxypeptidase" evidence="14">
    <location>
        <begin position="17"/>
        <end position="667"/>
    </location>
</feature>
<evidence type="ECO:0000256" key="11">
    <source>
        <dbReference type="ARBA" id="ARBA00023034"/>
    </source>
</evidence>
<evidence type="ECO:0000256" key="3">
    <source>
        <dbReference type="ARBA" id="ARBA00009431"/>
    </source>
</evidence>
<evidence type="ECO:0000256" key="16">
    <source>
        <dbReference type="SAM" id="Phobius"/>
    </source>
</evidence>
<keyword evidence="9 14" id="KW-0378">Hydrolase</keyword>
<evidence type="ECO:0000256" key="2">
    <source>
        <dbReference type="ARBA" id="ARBA00004393"/>
    </source>
</evidence>
<dbReference type="PROSITE" id="PS00560">
    <property type="entry name" value="CARBOXYPEPT_SER_HIS"/>
    <property type="match status" value="1"/>
</dbReference>
<dbReference type="PANTHER" id="PTHR11802:SF190">
    <property type="entry name" value="PHEROMONE-PROCESSING CARBOXYPEPTIDASE KEX1"/>
    <property type="match status" value="1"/>
</dbReference>
<evidence type="ECO:0000256" key="5">
    <source>
        <dbReference type="ARBA" id="ARBA00022670"/>
    </source>
</evidence>
<gene>
    <name evidence="17" type="ORF">CANVERA_P4723</name>
</gene>
<evidence type="ECO:0000256" key="1">
    <source>
        <dbReference type="ARBA" id="ARBA00001003"/>
    </source>
</evidence>
<keyword evidence="13" id="KW-0325">Glycoprotein</keyword>
<protein>
    <recommendedName>
        <fullName evidence="14">Carboxypeptidase</fullName>
        <ecNumber evidence="14">3.4.16.-</ecNumber>
    </recommendedName>
</protein>
<evidence type="ECO:0000256" key="6">
    <source>
        <dbReference type="ARBA" id="ARBA00022692"/>
    </source>
</evidence>
<dbReference type="GO" id="GO:0006508">
    <property type="term" value="P:proteolysis"/>
    <property type="evidence" value="ECO:0007669"/>
    <property type="project" value="UniProtKB-KW"/>
</dbReference>
<dbReference type="EC" id="3.4.16.-" evidence="14"/>
<dbReference type="GO" id="GO:0005802">
    <property type="term" value="C:trans-Golgi network"/>
    <property type="evidence" value="ECO:0007669"/>
    <property type="project" value="TreeGrafter"/>
</dbReference>
<dbReference type="PANTHER" id="PTHR11802">
    <property type="entry name" value="SERINE PROTEASE FAMILY S10 SERINE CARBOXYPEPTIDASE"/>
    <property type="match status" value="1"/>
</dbReference>
<feature type="region of interest" description="Disordered" evidence="15">
    <location>
        <begin position="480"/>
        <end position="534"/>
    </location>
</feature>
<proteinExistence type="inferred from homology"/>
<evidence type="ECO:0000256" key="13">
    <source>
        <dbReference type="ARBA" id="ARBA00023180"/>
    </source>
</evidence>
<feature type="compositionally biased region" description="Basic and acidic residues" evidence="15">
    <location>
        <begin position="482"/>
        <end position="494"/>
    </location>
</feature>
<keyword evidence="12 16" id="KW-0472">Membrane</keyword>
<feature type="transmembrane region" description="Helical" evidence="16">
    <location>
        <begin position="540"/>
        <end position="560"/>
    </location>
</feature>
<evidence type="ECO:0000256" key="9">
    <source>
        <dbReference type="ARBA" id="ARBA00022801"/>
    </source>
</evidence>
<dbReference type="InterPro" id="IPR001563">
    <property type="entry name" value="Peptidase_S10"/>
</dbReference>
<dbReference type="EMBL" id="CANTUO010000006">
    <property type="protein sequence ID" value="CAI5760213.1"/>
    <property type="molecule type" value="Genomic_DNA"/>
</dbReference>
<dbReference type="InterPro" id="IPR029058">
    <property type="entry name" value="AB_hydrolase_fold"/>
</dbReference>
<keyword evidence="6 16" id="KW-0812">Transmembrane</keyword>
<sequence length="667" mass="75652">MSVLLLLLFLTNFISALPPKLGTSSPDSTSKYLVTDLPGLYFNIPKDEIPLMFSGQLEVDKDTETSYFFWKFEDNKKIFTNRTTFWLNGGPGCSSMDGALLETGPFRINSDKKVTHNNGSWHKLSDMIYVDQPGGVGFSKTSEYLRDLDQISDYFLKFMDAYFNIFPDEINNDIYLSGESYAGQYIPYIAQGILNRKEGNKYNLKGLLIGNGWVSPNEQSLSYLPFFVDKKLIDTNNPQWLTILKTHENCQKIVNKIDSTFKDGQIHDYEIDSGECESILNKLLRATNNHGESCINIYDYNLRDSYPSCGMSWPNELSNVYPFLRSDEVMNDLNLQYKKEWVECNGRVGGHFKARNSVPSIHLFPELLQQIPIILFNGANDIVCNSVGVLSYIKKLSWGGVTGFQNDTNQIDWIYNDSSVGYILQERNLSFINIENSSHMVPYDLPDVSRALMDLITENYDKRDNNGKTEFVTYPFGHRKEKVPDLEPKPKPEEIPTPATSSTSSSSTTTESITKESSSSTSTSLPDSSTEPTGSKITRLIQLGVILILIWGIYILYSSYKSRPSSIIKKPKKKSSKKKKKNVQWSDQLNNFDDDSDGIGSPSQKNNGGFLSKLNPFQSNQDNKYNRINNQYTDDIELNENLDDFIIASNDDETENGNDRNNNDRIV</sequence>
<comment type="subcellular location">
    <subcellularLocation>
        <location evidence="2">Golgi apparatus</location>
        <location evidence="2">trans-Golgi network membrane</location>
        <topology evidence="2">Single-pass type I membrane protein</topology>
    </subcellularLocation>
</comment>
<dbReference type="Pfam" id="PF00450">
    <property type="entry name" value="Peptidase_S10"/>
    <property type="match status" value="1"/>
</dbReference>
<dbReference type="Proteomes" id="UP001152885">
    <property type="component" value="Unassembled WGS sequence"/>
</dbReference>
<evidence type="ECO:0000313" key="18">
    <source>
        <dbReference type="Proteomes" id="UP001152885"/>
    </source>
</evidence>
<keyword evidence="4 14" id="KW-0121">Carboxypeptidase</keyword>
<keyword evidence="18" id="KW-1185">Reference proteome</keyword>
<feature type="compositionally biased region" description="Polar residues" evidence="15">
    <location>
        <begin position="601"/>
        <end position="625"/>
    </location>
</feature>
<name>A0A9W4U2F9_9ASCO</name>
<reference evidence="17" key="1">
    <citation type="submission" date="2022-12" db="EMBL/GenBank/DDBJ databases">
        <authorList>
            <person name="Brejova B."/>
        </authorList>
    </citation>
    <scope>NUCLEOTIDE SEQUENCE</scope>
</reference>
<evidence type="ECO:0000256" key="14">
    <source>
        <dbReference type="RuleBase" id="RU361156"/>
    </source>
</evidence>
<keyword evidence="7" id="KW-0053">Apoptosis</keyword>
<dbReference type="OrthoDB" id="443318at2759"/>
<comment type="similarity">
    <text evidence="3 14">Belongs to the peptidase S10 family.</text>
</comment>
<dbReference type="PROSITE" id="PS00131">
    <property type="entry name" value="CARBOXYPEPT_SER_SER"/>
    <property type="match status" value="1"/>
</dbReference>
<evidence type="ECO:0000256" key="7">
    <source>
        <dbReference type="ARBA" id="ARBA00022703"/>
    </source>
</evidence>
<evidence type="ECO:0000256" key="10">
    <source>
        <dbReference type="ARBA" id="ARBA00022989"/>
    </source>
</evidence>